<evidence type="ECO:0000313" key="4">
    <source>
        <dbReference type="EMBL" id="KAK9824568.1"/>
    </source>
</evidence>
<feature type="domain" description="Fibronectin type-III" evidence="3">
    <location>
        <begin position="172"/>
        <end position="274"/>
    </location>
</feature>
<evidence type="ECO:0000256" key="1">
    <source>
        <dbReference type="ARBA" id="ARBA00022737"/>
    </source>
</evidence>
<dbReference type="InterPro" id="IPR036116">
    <property type="entry name" value="FN3_sf"/>
</dbReference>
<dbReference type="InterPro" id="IPR013783">
    <property type="entry name" value="Ig-like_fold"/>
</dbReference>
<dbReference type="Pfam" id="PF05005">
    <property type="entry name" value="Ocnus"/>
    <property type="match status" value="1"/>
</dbReference>
<dbReference type="InterPro" id="IPR003961">
    <property type="entry name" value="FN3_dom"/>
</dbReference>
<evidence type="ECO:0000259" key="3">
    <source>
        <dbReference type="PROSITE" id="PS50853"/>
    </source>
</evidence>
<feature type="compositionally biased region" description="Low complexity" evidence="2">
    <location>
        <begin position="1117"/>
        <end position="1134"/>
    </location>
</feature>
<organism evidence="4 5">
    <name type="scientific">[Myrmecia] bisecta</name>
    <dbReference type="NCBI Taxonomy" id="41462"/>
    <lineage>
        <taxon>Eukaryota</taxon>
        <taxon>Viridiplantae</taxon>
        <taxon>Chlorophyta</taxon>
        <taxon>core chlorophytes</taxon>
        <taxon>Trebouxiophyceae</taxon>
        <taxon>Trebouxiales</taxon>
        <taxon>Trebouxiaceae</taxon>
        <taxon>Myrmecia</taxon>
    </lineage>
</organism>
<protein>
    <recommendedName>
        <fullName evidence="3">Fibronectin type-III domain-containing protein</fullName>
    </recommendedName>
</protein>
<feature type="domain" description="Fibronectin type-III" evidence="3">
    <location>
        <begin position="476"/>
        <end position="594"/>
    </location>
</feature>
<feature type="domain" description="Fibronectin type-III" evidence="3">
    <location>
        <begin position="868"/>
        <end position="959"/>
    </location>
</feature>
<feature type="domain" description="Fibronectin type-III" evidence="3">
    <location>
        <begin position="278"/>
        <end position="369"/>
    </location>
</feature>
<feature type="compositionally biased region" description="Polar residues" evidence="2">
    <location>
        <begin position="675"/>
        <end position="687"/>
    </location>
</feature>
<feature type="region of interest" description="Disordered" evidence="2">
    <location>
        <begin position="672"/>
        <end position="695"/>
    </location>
</feature>
<dbReference type="EMBL" id="JALJOR010000002">
    <property type="protein sequence ID" value="KAK9824568.1"/>
    <property type="molecule type" value="Genomic_DNA"/>
</dbReference>
<evidence type="ECO:0000256" key="2">
    <source>
        <dbReference type="SAM" id="MobiDB-lite"/>
    </source>
</evidence>
<keyword evidence="1" id="KW-0677">Repeat</keyword>
<dbReference type="CDD" id="cd00063">
    <property type="entry name" value="FN3"/>
    <property type="match status" value="9"/>
</dbReference>
<gene>
    <name evidence="4" type="ORF">WJX72_011385</name>
</gene>
<dbReference type="PROSITE" id="PS50853">
    <property type="entry name" value="FN3"/>
    <property type="match status" value="9"/>
</dbReference>
<dbReference type="PRINTS" id="PR00014">
    <property type="entry name" value="FNTYPEIII"/>
</dbReference>
<feature type="region of interest" description="Disordered" evidence="2">
    <location>
        <begin position="595"/>
        <end position="615"/>
    </location>
</feature>
<dbReference type="Proteomes" id="UP001489004">
    <property type="component" value="Unassembled WGS sequence"/>
</dbReference>
<proteinExistence type="predicted"/>
<dbReference type="Pfam" id="PF00041">
    <property type="entry name" value="fn3"/>
    <property type="match status" value="6"/>
</dbReference>
<feature type="region of interest" description="Disordered" evidence="2">
    <location>
        <begin position="1047"/>
        <end position="1075"/>
    </location>
</feature>
<dbReference type="PANTHER" id="PTHR13817:SF73">
    <property type="entry name" value="FIBRONECTIN TYPE-III DOMAIN-CONTAINING PROTEIN"/>
    <property type="match status" value="1"/>
</dbReference>
<dbReference type="SMART" id="SM00060">
    <property type="entry name" value="FN3"/>
    <property type="match status" value="9"/>
</dbReference>
<dbReference type="InterPro" id="IPR050964">
    <property type="entry name" value="Striated_Muscle_Regulatory"/>
</dbReference>
<reference evidence="4 5" key="1">
    <citation type="journal article" date="2024" name="Nat. Commun.">
        <title>Phylogenomics reveals the evolutionary origins of lichenization in chlorophyte algae.</title>
        <authorList>
            <person name="Puginier C."/>
            <person name="Libourel C."/>
            <person name="Otte J."/>
            <person name="Skaloud P."/>
            <person name="Haon M."/>
            <person name="Grisel S."/>
            <person name="Petersen M."/>
            <person name="Berrin J.G."/>
            <person name="Delaux P.M."/>
            <person name="Dal Grande F."/>
            <person name="Keller J."/>
        </authorList>
    </citation>
    <scope>NUCLEOTIDE SEQUENCE [LARGE SCALE GENOMIC DNA]</scope>
    <source>
        <strain evidence="4 5">SAG 2043</strain>
    </source>
</reference>
<dbReference type="PANTHER" id="PTHR13817">
    <property type="entry name" value="TITIN"/>
    <property type="match status" value="1"/>
</dbReference>
<feature type="domain" description="Fibronectin type-III" evidence="3">
    <location>
        <begin position="764"/>
        <end position="864"/>
    </location>
</feature>
<dbReference type="Gene3D" id="2.60.40.10">
    <property type="entry name" value="Immunoglobulins"/>
    <property type="match status" value="9"/>
</dbReference>
<feature type="domain" description="Fibronectin type-III" evidence="3">
    <location>
        <begin position="667"/>
        <end position="763"/>
    </location>
</feature>
<dbReference type="SUPFAM" id="SSF49265">
    <property type="entry name" value="Fibronectin type III"/>
    <property type="match status" value="6"/>
</dbReference>
<sequence>MNTAKKVVIGVTEQAAPSVIAGQARVSDLSVPAADGDRDGVPIPPPPVPQFTPAQPPSLITVDTHSVRLQWPAVSQLLGQEGDQCFYPPCGMSYSLEMAQVEAVDTGISQKWSCCFKGDSTSAQVPGLRPGRRYAFRVTVVPLVTPPWAPAGPQPPSFPPLIVDTPPTAPTPPHAPHLAGKSRTTLTFKWREPDETGGRPILAYHLEMCPVPLGMRREGCEEETGFSELYHGLDLRFKVTKLQNGTRYTARVKAVNEIGESGWSEEAAFATQASVPAAPDPPRLVAASPASITLRWSEPADNGCPISAYRLERSDSQRGDFVCIYNGPGLEFLTEGLQAGFTYRFRLAAINDEGSSPMSCAVEACTAAVPPRAPAAPRLVACNRTSCTIAWQAPNDDGGAAVSGYQAEMQPKSKAALTGMPAEWLLVYEGTATAHTLGGLRSGCTYRVRVRACNEAGYGPYSVGADVATSADVPDPPPTPVPLIGSPTRLVLQWRQPIYDGGSEITGYRLEYCRVGRVEDVGGYRAGEARQDHKGKQALQLHFVPTLLPHSGLSCQAQLEELDAATEYAFRLSAINSQGTSRPSEEGRACTNAAVPAAPAPPHLAAPPSSHSLRLQWEPPDSPGARLLAYTLQLAQLDAAMLQPATASGQCGSENGGDVGANGVVAGQLAPGAASATSNGNIHQDGSTSRDDDIRASRPIAAAMADSDVQRMLAFSTAYHGPDTMCDIKGLEPFVEYLFRLRATNSMGNSDWSESVTWRTGAAVPTSPQCVVAQGASSSSVSVQWREPGKDQGAPVVRYQLEYCSASSLARGSPAWQKGYSGHATACQVGGLQCGREYRFRVCAINSKGQGAWSASAAADTLADVPGAPDAPTCSQRTATTARLKWAPPQDDNGAPVLQYRLDMAAAGGEFAPVFVGPTATLRVQKLQPGTSYHFRVQAINAVGNGAWSAAAQMSTAMAPPPPPAFEVTATPASEAAPRAGLTLHWAPPSASVQHADCASYEVELQQLADNQAVVAPLKLTCPGKATECLINSLLPGVSYQVRMRESGAAPPDMGGTKQRGPRRSAARSLDEAPAAVKAHRVGMKLLELKWFGPLSAASKQKEVAGAVPGQAASRVAPQPSTSSAAASPQAMTSGVAEAEGQAIPGSSGASDEEEDDGLRELAWKWRQRRRWQQEQAKQFDPSYGAEGDDDDGWDAALGYLDACGPGWHLQIARTTSVDKNLGYSLVSHGSDLSTLLLEESQREGTLREHADMDATRSLVSVARKARDLYEQQQQIEKQVEQRWCHAGRQEGADSWVGAHLQSVQIDASGKFTFILMKVWDRQGRNRLLIRGKAQSSEGQLVQRVSHEVMQVIAEQRLPNVMVTLLGSGIMEWSRERDRRLDVYQGRVVKGGDASIMSSMDVARLAGALTRASLPMHYHICVESVAVCG</sequence>
<keyword evidence="5" id="KW-1185">Reference proteome</keyword>
<feature type="region of interest" description="Disordered" evidence="2">
    <location>
        <begin position="1109"/>
        <end position="1158"/>
    </location>
</feature>
<evidence type="ECO:0000313" key="5">
    <source>
        <dbReference type="Proteomes" id="UP001489004"/>
    </source>
</evidence>
<comment type="caution">
    <text evidence="4">The sequence shown here is derived from an EMBL/GenBank/DDBJ whole genome shotgun (WGS) entry which is preliminary data.</text>
</comment>
<dbReference type="InterPro" id="IPR007702">
    <property type="entry name" value="Janus"/>
</dbReference>
<feature type="domain" description="Fibronectin type-III" evidence="3">
    <location>
        <begin position="373"/>
        <end position="472"/>
    </location>
</feature>
<feature type="domain" description="Fibronectin type-III" evidence="3">
    <location>
        <begin position="962"/>
        <end position="1068"/>
    </location>
</feature>
<feature type="domain" description="Fibronectin type-III" evidence="3">
    <location>
        <begin position="53"/>
        <end position="168"/>
    </location>
</feature>
<name>A0AAW1QST5_9CHLO</name>
<accession>A0AAW1QST5</accession>